<dbReference type="AlphaFoldDB" id="A0A1F6CSH3"/>
<gene>
    <name evidence="2" type="ORF">A3F84_25835</name>
</gene>
<proteinExistence type="predicted"/>
<reference evidence="2 3" key="1">
    <citation type="journal article" date="2016" name="Nat. Commun.">
        <title>Thousands of microbial genomes shed light on interconnected biogeochemical processes in an aquifer system.</title>
        <authorList>
            <person name="Anantharaman K."/>
            <person name="Brown C.T."/>
            <person name="Hug L.A."/>
            <person name="Sharon I."/>
            <person name="Castelle C.J."/>
            <person name="Probst A.J."/>
            <person name="Thomas B.C."/>
            <person name="Singh A."/>
            <person name="Wilkins M.J."/>
            <person name="Karaoz U."/>
            <person name="Brodie E.L."/>
            <person name="Williams K.H."/>
            <person name="Hubbard S.S."/>
            <person name="Banfield J.F."/>
        </authorList>
    </citation>
    <scope>NUCLEOTIDE SEQUENCE [LARGE SCALE GENOMIC DNA]</scope>
    <source>
        <strain evidence="3">RIFCSPLOWO2_12_FULL_64_10</strain>
    </source>
</reference>
<dbReference type="Pfam" id="PF01882">
    <property type="entry name" value="DUF58"/>
    <property type="match status" value="1"/>
</dbReference>
<evidence type="ECO:0000259" key="1">
    <source>
        <dbReference type="Pfam" id="PF01882"/>
    </source>
</evidence>
<feature type="domain" description="DUF58" evidence="1">
    <location>
        <begin position="201"/>
        <end position="314"/>
    </location>
</feature>
<protein>
    <recommendedName>
        <fullName evidence="1">DUF58 domain-containing protein</fullName>
    </recommendedName>
</protein>
<evidence type="ECO:0000313" key="3">
    <source>
        <dbReference type="Proteomes" id="UP000178606"/>
    </source>
</evidence>
<dbReference type="Proteomes" id="UP000178606">
    <property type="component" value="Unassembled WGS sequence"/>
</dbReference>
<organism evidence="2 3">
    <name type="scientific">Handelsmanbacteria sp. (strain RIFCSPLOWO2_12_FULL_64_10)</name>
    <dbReference type="NCBI Taxonomy" id="1817868"/>
    <lineage>
        <taxon>Bacteria</taxon>
        <taxon>Candidatus Handelsmaniibacteriota</taxon>
    </lineage>
</organism>
<dbReference type="PANTHER" id="PTHR34351">
    <property type="entry name" value="SLR1927 PROTEIN-RELATED"/>
    <property type="match status" value="1"/>
</dbReference>
<comment type="caution">
    <text evidence="2">The sequence shown here is derived from an EMBL/GenBank/DDBJ whole genome shotgun (WGS) entry which is preliminary data.</text>
</comment>
<sequence>MGALLGVIGVLLFIGVIRSQPPLILFCCLLGGATLLSALWSRRSRERVTYRRSFEPARIFPGEESDYVIEITNRKRLPLPWAELEERLPKQLVAVYDPDVTVEGGWHRRRTISLGWHERLVLRQRFTCRERGEYLVGPSDLETGDPLGIFPVNMHVPETRSLIVYPRIAALDWEGIRSRFPFGPIRARPPVLEDPSWFAGIRDYRPGDPRHWVDWKATARRQRLQTRVFTPTTLTNVVVALNMQTLQYAWQGYDEARLEASIGVAAALVRNLLMQRCAVGLAANSSGGSIEQFQAYLPPSQRPSQLAEALAMLARLSAIPTLAFGAFLRRVAANFPYGASLIVVAAYLDEESIDEMALLAERGHSIELFFLGPELPPDLPREIPVITLTDVDFEPLSAMASDNALEASR</sequence>
<dbReference type="EMBL" id="MFKF01000158">
    <property type="protein sequence ID" value="OGG52075.1"/>
    <property type="molecule type" value="Genomic_DNA"/>
</dbReference>
<accession>A0A1F6CSH3</accession>
<evidence type="ECO:0000313" key="2">
    <source>
        <dbReference type="EMBL" id="OGG52075.1"/>
    </source>
</evidence>
<dbReference type="InterPro" id="IPR002881">
    <property type="entry name" value="DUF58"/>
</dbReference>
<name>A0A1F6CSH3_HANXR</name>
<dbReference type="PANTHER" id="PTHR34351:SF2">
    <property type="entry name" value="DUF58 DOMAIN-CONTAINING PROTEIN"/>
    <property type="match status" value="1"/>
</dbReference>